<evidence type="ECO:0000256" key="7">
    <source>
        <dbReference type="ARBA" id="ARBA00023239"/>
    </source>
</evidence>
<dbReference type="SUPFAM" id="SSF51366">
    <property type="entry name" value="Ribulose-phoshate binding barrel"/>
    <property type="match status" value="1"/>
</dbReference>
<evidence type="ECO:0000256" key="3">
    <source>
        <dbReference type="ARBA" id="ARBA00012321"/>
    </source>
</evidence>
<dbReference type="CDD" id="cd04725">
    <property type="entry name" value="OMP_decarboxylase_like"/>
    <property type="match status" value="1"/>
</dbReference>
<dbReference type="PANTHER" id="PTHR43375:SF1">
    <property type="entry name" value="OROTIDINE 5'-PHOSPHATE DECARBOXYLASE"/>
    <property type="match status" value="1"/>
</dbReference>
<evidence type="ECO:0000256" key="4">
    <source>
        <dbReference type="ARBA" id="ARBA00021923"/>
    </source>
</evidence>
<comment type="similarity">
    <text evidence="2">Belongs to the OMP decarboxylase family. Type 2 subfamily.</text>
</comment>
<dbReference type="PANTHER" id="PTHR43375">
    <property type="entry name" value="OROTIDINE 5'-PHOSPHATE DECARBOXYLASE"/>
    <property type="match status" value="1"/>
</dbReference>
<evidence type="ECO:0000256" key="1">
    <source>
        <dbReference type="ARBA" id="ARBA00004861"/>
    </source>
</evidence>
<proteinExistence type="inferred from homology"/>
<dbReference type="GO" id="GO:0044205">
    <property type="term" value="P:'de novo' UMP biosynthetic process"/>
    <property type="evidence" value="ECO:0007669"/>
    <property type="project" value="UniProtKB-UniPathway"/>
</dbReference>
<organism evidence="11">
    <name type="scientific">uncultured marine thaumarchaeote KM3_70_D05</name>
    <dbReference type="NCBI Taxonomy" id="1456251"/>
    <lineage>
        <taxon>Archaea</taxon>
        <taxon>Nitrososphaerota</taxon>
        <taxon>environmental samples</taxon>
    </lineage>
</organism>
<gene>
    <name evidence="11" type="primary">pyrF</name>
</gene>
<evidence type="ECO:0000256" key="8">
    <source>
        <dbReference type="ARBA" id="ARBA00033428"/>
    </source>
</evidence>
<dbReference type="UniPathway" id="UPA00070">
    <property type="reaction ID" value="UER00120"/>
</dbReference>
<dbReference type="Pfam" id="PF00215">
    <property type="entry name" value="OMPdecase"/>
    <property type="match status" value="1"/>
</dbReference>
<evidence type="ECO:0000256" key="9">
    <source>
        <dbReference type="ARBA" id="ARBA00049157"/>
    </source>
</evidence>
<dbReference type="EMBL" id="KF901028">
    <property type="protein sequence ID" value="AIF15429.1"/>
    <property type="molecule type" value="Genomic_DNA"/>
</dbReference>
<protein>
    <recommendedName>
        <fullName evidence="4">Orotidine 5'-phosphate decarboxylase</fullName>
        <ecNumber evidence="3">4.1.1.23</ecNumber>
    </recommendedName>
    <alternativeName>
        <fullName evidence="8">OMP decarboxylase</fullName>
    </alternativeName>
</protein>
<name>A0A075HHL3_9ARCH</name>
<sequence>MTKFKTRIRQSSTDSRIILANDYDSANKKIVSQTIQNIKTLHKFICGIKLNFHVLLPLGKKEIIRINKTAHQYGLQTIADIKLNDIGNTNQITSKTLWDFGFDAIIINPIMGPKAIRKIVTEAHKRDKGVIALCHMSAPEAKASYEINVKLSKNSKPKPLYQLFLKWAISSGADGIIVGATYPKIINYCKKISGKKLDIYSPGIGTQGGSGKKAITSGSDFLIVGRTILGSKNPPRMAWQLCQEEGLEALDST</sequence>
<accession>A0A075HHL3</accession>
<keyword evidence="5" id="KW-0210">Decarboxylase</keyword>
<evidence type="ECO:0000256" key="5">
    <source>
        <dbReference type="ARBA" id="ARBA00022793"/>
    </source>
</evidence>
<dbReference type="GO" id="GO:0006207">
    <property type="term" value="P:'de novo' pyrimidine nucleobase biosynthetic process"/>
    <property type="evidence" value="ECO:0007669"/>
    <property type="project" value="InterPro"/>
</dbReference>
<keyword evidence="7 11" id="KW-0456">Lyase</keyword>
<dbReference type="Gene3D" id="3.20.20.70">
    <property type="entry name" value="Aldolase class I"/>
    <property type="match status" value="1"/>
</dbReference>
<dbReference type="GO" id="GO:0004590">
    <property type="term" value="F:orotidine-5'-phosphate decarboxylase activity"/>
    <property type="evidence" value="ECO:0007669"/>
    <property type="project" value="UniProtKB-EC"/>
</dbReference>
<evidence type="ECO:0000256" key="2">
    <source>
        <dbReference type="ARBA" id="ARBA00008847"/>
    </source>
</evidence>
<feature type="domain" description="Orotidine 5'-phosphate decarboxylase" evidence="10">
    <location>
        <begin position="16"/>
        <end position="241"/>
    </location>
</feature>
<dbReference type="AlphaFoldDB" id="A0A075HHL3"/>
<dbReference type="InterPro" id="IPR011060">
    <property type="entry name" value="RibuloseP-bd_barrel"/>
</dbReference>
<dbReference type="EC" id="4.1.1.23" evidence="3"/>
<comment type="pathway">
    <text evidence="1">Pyrimidine metabolism; UMP biosynthesis via de novo pathway; UMP from orotate: step 2/2.</text>
</comment>
<evidence type="ECO:0000313" key="11">
    <source>
        <dbReference type="EMBL" id="AIF15429.1"/>
    </source>
</evidence>
<keyword evidence="6" id="KW-0665">Pyrimidine biosynthesis</keyword>
<dbReference type="InterPro" id="IPR001754">
    <property type="entry name" value="OMPdeCOase_dom"/>
</dbReference>
<dbReference type="InterPro" id="IPR011995">
    <property type="entry name" value="OMPdecase_type-2"/>
</dbReference>
<evidence type="ECO:0000256" key="6">
    <source>
        <dbReference type="ARBA" id="ARBA00022975"/>
    </source>
</evidence>
<reference evidence="11" key="1">
    <citation type="journal article" date="2014" name="Genome Biol. Evol.">
        <title>Pangenome evidence for extensive interdomain horizontal transfer affecting lineage core and shell genes in uncultured planktonic thaumarchaeota and euryarchaeota.</title>
        <authorList>
            <person name="Deschamps P."/>
            <person name="Zivanovic Y."/>
            <person name="Moreira D."/>
            <person name="Rodriguez-Valera F."/>
            <person name="Lopez-Garcia P."/>
        </authorList>
    </citation>
    <scope>NUCLEOTIDE SEQUENCE</scope>
</reference>
<dbReference type="SMART" id="SM00934">
    <property type="entry name" value="OMPdecase"/>
    <property type="match status" value="1"/>
</dbReference>
<comment type="catalytic activity">
    <reaction evidence="9">
        <text>orotidine 5'-phosphate + H(+) = UMP + CO2</text>
        <dbReference type="Rhea" id="RHEA:11596"/>
        <dbReference type="ChEBI" id="CHEBI:15378"/>
        <dbReference type="ChEBI" id="CHEBI:16526"/>
        <dbReference type="ChEBI" id="CHEBI:57538"/>
        <dbReference type="ChEBI" id="CHEBI:57865"/>
        <dbReference type="EC" id="4.1.1.23"/>
    </reaction>
</comment>
<dbReference type="InterPro" id="IPR013785">
    <property type="entry name" value="Aldolase_TIM"/>
</dbReference>
<evidence type="ECO:0000259" key="10">
    <source>
        <dbReference type="SMART" id="SM00934"/>
    </source>
</evidence>